<evidence type="ECO:0000256" key="2">
    <source>
        <dbReference type="ARBA" id="ARBA00022475"/>
    </source>
</evidence>
<protein>
    <submittedName>
        <fullName evidence="11">Uncharacterized protein LOC116292684</fullName>
    </submittedName>
</protein>
<dbReference type="InterPro" id="IPR021040">
    <property type="entry name" value="LRRC8_Pannexin-like"/>
</dbReference>
<feature type="transmembrane region" description="Helical" evidence="8">
    <location>
        <begin position="735"/>
        <end position="759"/>
    </location>
</feature>
<accession>A0A6P8HHL7</accession>
<name>A0A6P8HHL7_ACTTE</name>
<gene>
    <name evidence="11" type="primary">LOC116292684</name>
</gene>
<evidence type="ECO:0000256" key="8">
    <source>
        <dbReference type="SAM" id="Phobius"/>
    </source>
</evidence>
<feature type="domain" description="LRRC8 pannexin-like TM region" evidence="9">
    <location>
        <begin position="422"/>
        <end position="757"/>
    </location>
</feature>
<dbReference type="RefSeq" id="XP_031555899.1">
    <property type="nucleotide sequence ID" value="XM_031700039.1"/>
</dbReference>
<dbReference type="Pfam" id="PF12534">
    <property type="entry name" value="Pannexin_like"/>
    <property type="match status" value="2"/>
</dbReference>
<feature type="transmembrane region" description="Helical" evidence="8">
    <location>
        <begin position="118"/>
        <end position="140"/>
    </location>
</feature>
<keyword evidence="10" id="KW-1185">Reference proteome</keyword>
<keyword evidence="5 8" id="KW-0472">Membrane</keyword>
<proteinExistence type="predicted"/>
<feature type="region of interest" description="Disordered" evidence="7">
    <location>
        <begin position="205"/>
        <end position="236"/>
    </location>
</feature>
<keyword evidence="6" id="KW-1015">Disulfide bond</keyword>
<dbReference type="GO" id="GO:0005886">
    <property type="term" value="C:plasma membrane"/>
    <property type="evidence" value="ECO:0007669"/>
    <property type="project" value="UniProtKB-SubCell"/>
</dbReference>
<evidence type="ECO:0000256" key="4">
    <source>
        <dbReference type="ARBA" id="ARBA00022989"/>
    </source>
</evidence>
<keyword evidence="3 8" id="KW-0812">Transmembrane</keyword>
<dbReference type="Proteomes" id="UP000515163">
    <property type="component" value="Unplaced"/>
</dbReference>
<evidence type="ECO:0000259" key="9">
    <source>
        <dbReference type="Pfam" id="PF12534"/>
    </source>
</evidence>
<comment type="subcellular location">
    <subcellularLocation>
        <location evidence="1">Cell membrane</location>
    </subcellularLocation>
</comment>
<organism evidence="10 11">
    <name type="scientific">Actinia tenebrosa</name>
    <name type="common">Australian red waratah sea anemone</name>
    <dbReference type="NCBI Taxonomy" id="6105"/>
    <lineage>
        <taxon>Eukaryota</taxon>
        <taxon>Metazoa</taxon>
        <taxon>Cnidaria</taxon>
        <taxon>Anthozoa</taxon>
        <taxon>Hexacorallia</taxon>
        <taxon>Actiniaria</taxon>
        <taxon>Actiniidae</taxon>
        <taxon>Actinia</taxon>
    </lineage>
</organism>
<keyword evidence="4 8" id="KW-1133">Transmembrane helix</keyword>
<feature type="transmembrane region" description="Helical" evidence="8">
    <location>
        <begin position="682"/>
        <end position="704"/>
    </location>
</feature>
<feature type="transmembrane region" description="Helical" evidence="8">
    <location>
        <begin position="534"/>
        <end position="556"/>
    </location>
</feature>
<evidence type="ECO:0000313" key="11">
    <source>
        <dbReference type="RefSeq" id="XP_031555899.1"/>
    </source>
</evidence>
<feature type="compositionally biased region" description="Basic and acidic residues" evidence="7">
    <location>
        <begin position="205"/>
        <end position="231"/>
    </location>
</feature>
<evidence type="ECO:0000313" key="10">
    <source>
        <dbReference type="Proteomes" id="UP000515163"/>
    </source>
</evidence>
<dbReference type="InParanoid" id="A0A6P8HHL7"/>
<dbReference type="KEGG" id="aten:116292684"/>
<sequence>MIPIGLLLAEPDTGLKILTPWWDVLAHYLTAAIMTIALTSTALQAALDNLICIPAVDCSEFLNDPLAVWNKTLPNNNLLGDICSKGKPMLNSSQAILMTTMSDRRQYDFIDSMCYRKVLPWFSAFFPFIIFSQAVFFLLIDNFWSKMPKTSSTLNHFVALVMECYNAEATLSDVLKEIASEADEEDEGEDLLSGKVAIKPEKEPLMDTPDKEFKSEVHENEDRKDSQREETTPSPSNAVKIKALYEKVGAFKRRYKSTYTLLRVYKLRAVSQSIMCCFALTINFLYYSMLRNTVQCQLQQVFITDYEFFQCSRFIAPFYRAVVLIIAIPVVMCLGTSFYALCWVFYYSRDAKVKTNLDTSESVRIRGDMSLLFFLLNEYDQLYSNRLAAFLSKEKRKKIDKKLTLVHRKSLHRTMIVLGQTPQPDAALKILTPWWDVLCRYLTGAIMTIALTATAIQAAKDNLVCIPAVDCTRSISPRTPTALKLKSDVCDQVQYHVINNDTTTTVMTVMSDYRSYAYVDSECFQKNLKWYPAYFPFILVVEALILLVIDNFWIMYPKTSATLNHFVSLVTDCYKSVGTLSDIIEVISNSEKRKGSPATTTKETSPKEPNVEDIEMAFIDPGKTPKPADEPSGSQTPQVKAKQDVATLPFDMSEAIKVKTLYERVENFKNWHEGAHTLMKVYVFRGVIQVLYSLGILIFISYFYGALSDNLDCRLKQLFTMKYQYFLCSRFIAPYYRAFTFIFAIPLGVYFLTSAYSFIWSVKNSERFNLYSGIEFVDNDLNVKGDMAFLFSLLEQYDKLYAIKFSIFLSTTYKEKVEKRISALYVKSLQKKNEEWYKGLQKFLPKQKQKTAHA</sequence>
<dbReference type="AlphaFoldDB" id="A0A6P8HHL7"/>
<evidence type="ECO:0000256" key="6">
    <source>
        <dbReference type="ARBA" id="ARBA00023157"/>
    </source>
</evidence>
<feature type="transmembrane region" description="Helical" evidence="8">
    <location>
        <begin position="269"/>
        <end position="289"/>
    </location>
</feature>
<keyword evidence="2" id="KW-1003">Cell membrane</keyword>
<dbReference type="GeneID" id="116292684"/>
<evidence type="ECO:0000256" key="3">
    <source>
        <dbReference type="ARBA" id="ARBA00022692"/>
    </source>
</evidence>
<evidence type="ECO:0000256" key="7">
    <source>
        <dbReference type="SAM" id="MobiDB-lite"/>
    </source>
</evidence>
<feature type="transmembrane region" description="Helical" evidence="8">
    <location>
        <begin position="438"/>
        <end position="459"/>
    </location>
</feature>
<dbReference type="OrthoDB" id="5984305at2759"/>
<reference evidence="11" key="1">
    <citation type="submission" date="2025-08" db="UniProtKB">
        <authorList>
            <consortium name="RefSeq"/>
        </authorList>
    </citation>
    <scope>IDENTIFICATION</scope>
    <source>
        <tissue evidence="11">Tentacle</tissue>
    </source>
</reference>
<feature type="transmembrane region" description="Helical" evidence="8">
    <location>
        <begin position="318"/>
        <end position="346"/>
    </location>
</feature>
<feature type="domain" description="LRRC8 pannexin-like TM region" evidence="9">
    <location>
        <begin position="8"/>
        <end position="340"/>
    </location>
</feature>
<evidence type="ECO:0000256" key="1">
    <source>
        <dbReference type="ARBA" id="ARBA00004236"/>
    </source>
</evidence>
<evidence type="ECO:0000256" key="5">
    <source>
        <dbReference type="ARBA" id="ARBA00023136"/>
    </source>
</evidence>